<name>A0A417XZP6_9ACTN</name>
<evidence type="ECO:0000313" key="2">
    <source>
        <dbReference type="EMBL" id="RHW25817.1"/>
    </source>
</evidence>
<reference evidence="2 3" key="1">
    <citation type="submission" date="2018-09" db="EMBL/GenBank/DDBJ databases">
        <title>Genome sequencing of Nocardioides immobilis CCTCC AB 2017083 for comparison to Nocardioides silvaticus.</title>
        <authorList>
            <person name="Li C."/>
            <person name="Wang G."/>
        </authorList>
    </citation>
    <scope>NUCLEOTIDE SEQUENCE [LARGE SCALE GENOMIC DNA]</scope>
    <source>
        <strain evidence="2 3">CCTCC AB 2017083</strain>
    </source>
</reference>
<keyword evidence="1" id="KW-1133">Transmembrane helix</keyword>
<keyword evidence="3" id="KW-1185">Reference proteome</keyword>
<keyword evidence="1" id="KW-0812">Transmembrane</keyword>
<evidence type="ECO:0008006" key="4">
    <source>
        <dbReference type="Google" id="ProtNLM"/>
    </source>
</evidence>
<comment type="caution">
    <text evidence="2">The sequence shown here is derived from an EMBL/GenBank/DDBJ whole genome shotgun (WGS) entry which is preliminary data.</text>
</comment>
<dbReference type="Proteomes" id="UP000283644">
    <property type="component" value="Unassembled WGS sequence"/>
</dbReference>
<keyword evidence="1" id="KW-0472">Membrane</keyword>
<evidence type="ECO:0000256" key="1">
    <source>
        <dbReference type="SAM" id="Phobius"/>
    </source>
</evidence>
<evidence type="ECO:0000313" key="3">
    <source>
        <dbReference type="Proteomes" id="UP000283644"/>
    </source>
</evidence>
<gene>
    <name evidence="2" type="ORF">D0Z08_17400</name>
</gene>
<dbReference type="EMBL" id="QXGH01000021">
    <property type="protein sequence ID" value="RHW25817.1"/>
    <property type="molecule type" value="Genomic_DNA"/>
</dbReference>
<feature type="transmembrane region" description="Helical" evidence="1">
    <location>
        <begin position="50"/>
        <end position="69"/>
    </location>
</feature>
<sequence length="152" mass="16357">MVSAEASDPVDYRMSPLVVARFVGAYLILFAVLVLVGTLVVAAAGLGPDLLVVLLAVGLLGLLGLAWWLRTQVSVVRLTETGYRVRMVRGAGVTEARWSEVEDAVATQPQAVACVVFRLKDGRSTIIPVDLLAADKDDFARDVRDHLSRAAR</sequence>
<dbReference type="AlphaFoldDB" id="A0A417XZP6"/>
<organism evidence="2 3">
    <name type="scientific">Nocardioides immobilis</name>
    <dbReference type="NCBI Taxonomy" id="2049295"/>
    <lineage>
        <taxon>Bacteria</taxon>
        <taxon>Bacillati</taxon>
        <taxon>Actinomycetota</taxon>
        <taxon>Actinomycetes</taxon>
        <taxon>Propionibacteriales</taxon>
        <taxon>Nocardioidaceae</taxon>
        <taxon>Nocardioides</taxon>
    </lineage>
</organism>
<protein>
    <recommendedName>
        <fullName evidence="4">PH domain-containing protein</fullName>
    </recommendedName>
</protein>
<proteinExistence type="predicted"/>
<accession>A0A417XZP6</accession>
<feature type="transmembrane region" description="Helical" evidence="1">
    <location>
        <begin position="23"/>
        <end position="44"/>
    </location>
</feature>